<organism evidence="1 2">
    <name type="scientific">Cinara cedri</name>
    <dbReference type="NCBI Taxonomy" id="506608"/>
    <lineage>
        <taxon>Eukaryota</taxon>
        <taxon>Metazoa</taxon>
        <taxon>Ecdysozoa</taxon>
        <taxon>Arthropoda</taxon>
        <taxon>Hexapoda</taxon>
        <taxon>Insecta</taxon>
        <taxon>Pterygota</taxon>
        <taxon>Neoptera</taxon>
        <taxon>Paraneoptera</taxon>
        <taxon>Hemiptera</taxon>
        <taxon>Sternorrhyncha</taxon>
        <taxon>Aphidomorpha</taxon>
        <taxon>Aphidoidea</taxon>
        <taxon>Aphididae</taxon>
        <taxon>Lachninae</taxon>
        <taxon>Cinara</taxon>
    </lineage>
</organism>
<name>A0A5E4NSJ8_9HEMI</name>
<gene>
    <name evidence="1" type="ORF">CINCED_3A008968</name>
</gene>
<keyword evidence="2" id="KW-1185">Reference proteome</keyword>
<dbReference type="Proteomes" id="UP000325440">
    <property type="component" value="Unassembled WGS sequence"/>
</dbReference>
<protein>
    <submittedName>
        <fullName evidence="1">Uncharacterized protein</fullName>
    </submittedName>
</protein>
<evidence type="ECO:0000313" key="1">
    <source>
        <dbReference type="EMBL" id="VVC46050.1"/>
    </source>
</evidence>
<sequence>MVQNNKHVLKKPDVQLNVSSIIRDFIRSQSCIKSGDPGNKLFNFGIKLLNVFNQIMMGEINGDIVYANEKMHNLIKKVSGRTL</sequence>
<reference evidence="1 2" key="1">
    <citation type="submission" date="2019-08" db="EMBL/GenBank/DDBJ databases">
        <authorList>
            <person name="Alioto T."/>
            <person name="Alioto T."/>
            <person name="Gomez Garrido J."/>
        </authorList>
    </citation>
    <scope>NUCLEOTIDE SEQUENCE [LARGE SCALE GENOMIC DNA]</scope>
</reference>
<dbReference type="EMBL" id="CABPRJ010002430">
    <property type="protein sequence ID" value="VVC46050.1"/>
    <property type="molecule type" value="Genomic_DNA"/>
</dbReference>
<proteinExistence type="predicted"/>
<dbReference type="AlphaFoldDB" id="A0A5E4NSJ8"/>
<evidence type="ECO:0000313" key="2">
    <source>
        <dbReference type="Proteomes" id="UP000325440"/>
    </source>
</evidence>
<accession>A0A5E4NSJ8</accession>